<organism evidence="1 2">
    <name type="scientific">Methanobrevibacter cuticularis</name>
    <dbReference type="NCBI Taxonomy" id="47311"/>
    <lineage>
        <taxon>Archaea</taxon>
        <taxon>Methanobacteriati</taxon>
        <taxon>Methanobacteriota</taxon>
        <taxon>Methanomada group</taxon>
        <taxon>Methanobacteria</taxon>
        <taxon>Methanobacteriales</taxon>
        <taxon>Methanobacteriaceae</taxon>
        <taxon>Methanobrevibacter</taxon>
    </lineage>
</organism>
<accession>A0A166EA66</accession>
<dbReference type="STRING" id="47311.MBCUT_08240"/>
<name>A0A166EA66_9EURY</name>
<dbReference type="RefSeq" id="WP_067259240.1">
    <property type="nucleotide sequence ID" value="NZ_LWMW01000092.1"/>
</dbReference>
<comment type="caution">
    <text evidence="1">The sequence shown here is derived from an EMBL/GenBank/DDBJ whole genome shotgun (WGS) entry which is preliminary data.</text>
</comment>
<keyword evidence="2" id="KW-1185">Reference proteome</keyword>
<reference evidence="1 2" key="1">
    <citation type="submission" date="2016-04" db="EMBL/GenBank/DDBJ databases">
        <title>Genome sequence of Methanobrevibacter cuticularis DSM 11139.</title>
        <authorList>
            <person name="Poehlein A."/>
            <person name="Seedorf H."/>
            <person name="Daniel R."/>
        </authorList>
    </citation>
    <scope>NUCLEOTIDE SEQUENCE [LARGE SCALE GENOMIC DNA]</scope>
    <source>
        <strain evidence="1 2">DSM 11139</strain>
    </source>
</reference>
<dbReference type="AlphaFoldDB" id="A0A166EA66"/>
<proteinExistence type="predicted"/>
<sequence length="69" mass="8271">MKSEIVIRTEGMDILVKKLGIVDAERFIATIKRDNFDYTEWRRDLYKGMTVDDIYDDAVKYQRHISKQK</sequence>
<dbReference type="EMBL" id="LWMW01000092">
    <property type="protein sequence ID" value="KZX16438.1"/>
    <property type="molecule type" value="Genomic_DNA"/>
</dbReference>
<gene>
    <name evidence="1" type="ORF">MBCUT_08240</name>
</gene>
<dbReference type="Proteomes" id="UP000077275">
    <property type="component" value="Unassembled WGS sequence"/>
</dbReference>
<evidence type="ECO:0000313" key="2">
    <source>
        <dbReference type="Proteomes" id="UP000077275"/>
    </source>
</evidence>
<dbReference type="PATRIC" id="fig|47311.3.peg.909"/>
<protein>
    <submittedName>
        <fullName evidence="1">Uncharacterized protein</fullName>
    </submittedName>
</protein>
<dbReference type="OrthoDB" id="77824at2157"/>
<evidence type="ECO:0000313" key="1">
    <source>
        <dbReference type="EMBL" id="KZX16438.1"/>
    </source>
</evidence>